<keyword evidence="2" id="KW-1185">Reference proteome</keyword>
<dbReference type="STRING" id="1818881.A3196_13735"/>
<protein>
    <submittedName>
        <fullName evidence="1">Uncharacterized protein</fullName>
    </submittedName>
</protein>
<dbReference type="Proteomes" id="UP000094849">
    <property type="component" value="Unassembled WGS sequence"/>
</dbReference>
<accession>A0A1E2USI7</accession>
<gene>
    <name evidence="1" type="ORF">A3196_13735</name>
</gene>
<evidence type="ECO:0000313" key="2">
    <source>
        <dbReference type="Proteomes" id="UP000094849"/>
    </source>
</evidence>
<organism evidence="1 2">
    <name type="scientific">Candidatus Thiodiazotropha endoloripes</name>
    <dbReference type="NCBI Taxonomy" id="1818881"/>
    <lineage>
        <taxon>Bacteria</taxon>
        <taxon>Pseudomonadati</taxon>
        <taxon>Pseudomonadota</taxon>
        <taxon>Gammaproteobacteria</taxon>
        <taxon>Chromatiales</taxon>
        <taxon>Sedimenticolaceae</taxon>
        <taxon>Candidatus Thiodiazotropha</taxon>
    </lineage>
</organism>
<proteinExistence type="predicted"/>
<dbReference type="AlphaFoldDB" id="A0A1E2USI7"/>
<dbReference type="EMBL" id="LVJZ01000003">
    <property type="protein sequence ID" value="ODB97727.1"/>
    <property type="molecule type" value="Genomic_DNA"/>
</dbReference>
<name>A0A1E2USI7_9GAMM</name>
<reference evidence="1 2" key="1">
    <citation type="submission" date="2016-03" db="EMBL/GenBank/DDBJ databases">
        <title>Chemosynthetic sulphur-oxidizing symbionts of marine invertebrate animals are capable of nitrogen fixation.</title>
        <authorList>
            <person name="Petersen J.M."/>
            <person name="Kemper A."/>
            <person name="Gruber-Vodicka H."/>
            <person name="Cardini U."/>
            <person name="Geest Mvander."/>
            <person name="Kleiner M."/>
            <person name="Bulgheresi S."/>
            <person name="Fussmann M."/>
            <person name="Herbold C."/>
            <person name="Seah B.K.B."/>
            <person name="Antony C.Paul."/>
            <person name="Liu D."/>
            <person name="Belitz A."/>
            <person name="Weber M."/>
        </authorList>
    </citation>
    <scope>NUCLEOTIDE SEQUENCE [LARGE SCALE GENOMIC DNA]</scope>
    <source>
        <strain evidence="1">G_D</strain>
    </source>
</reference>
<evidence type="ECO:0000313" key="1">
    <source>
        <dbReference type="EMBL" id="ODB97727.1"/>
    </source>
</evidence>
<comment type="caution">
    <text evidence="1">The sequence shown here is derived from an EMBL/GenBank/DDBJ whole genome shotgun (WGS) entry which is preliminary data.</text>
</comment>
<sequence length="62" mass="7182">MFTPESVLGIWLSRPSNAYPMPMESIFDYDLKRYGNGAKNLNCMTIDQSHFYKAGYVLKNEK</sequence>